<reference evidence="1 2" key="1">
    <citation type="submission" date="2017-04" db="EMBL/GenBank/DDBJ databases">
        <authorList>
            <person name="Afonso C.L."/>
            <person name="Miller P.J."/>
            <person name="Scott M.A."/>
            <person name="Spackman E."/>
            <person name="Goraichik I."/>
            <person name="Dimitrov K.M."/>
            <person name="Suarez D.L."/>
            <person name="Swayne D.E."/>
        </authorList>
    </citation>
    <scope>NUCLEOTIDE SEQUENCE [LARGE SCALE GENOMIC DNA]</scope>
    <source>
        <strain evidence="1 2">DSM 13146</strain>
    </source>
</reference>
<dbReference type="Proteomes" id="UP000192783">
    <property type="component" value="Unassembled WGS sequence"/>
</dbReference>
<keyword evidence="2" id="KW-1185">Reference proteome</keyword>
<accession>A0A1W1XLK0</accession>
<gene>
    <name evidence="1" type="ORF">SAMN02746041_02110</name>
</gene>
<proteinExistence type="predicted"/>
<protein>
    <submittedName>
        <fullName evidence="1">Uncharacterized protein</fullName>
    </submittedName>
</protein>
<dbReference type="SUPFAM" id="SSF52980">
    <property type="entry name" value="Restriction endonuclease-like"/>
    <property type="match status" value="1"/>
</dbReference>
<evidence type="ECO:0000313" key="1">
    <source>
        <dbReference type="EMBL" id="SMC24850.1"/>
    </source>
</evidence>
<dbReference type="InterPro" id="IPR011335">
    <property type="entry name" value="Restrct_endonuc-II-like"/>
</dbReference>
<dbReference type="EMBL" id="FWXF01000011">
    <property type="protein sequence ID" value="SMC24850.1"/>
    <property type="molecule type" value="Genomic_DNA"/>
</dbReference>
<name>A0A1W1XLK0_9BACT</name>
<evidence type="ECO:0000313" key="2">
    <source>
        <dbReference type="Proteomes" id="UP000192783"/>
    </source>
</evidence>
<organism evidence="1 2">
    <name type="scientific">Desulfacinum hydrothermale DSM 13146</name>
    <dbReference type="NCBI Taxonomy" id="1121390"/>
    <lineage>
        <taxon>Bacteria</taxon>
        <taxon>Pseudomonadati</taxon>
        <taxon>Thermodesulfobacteriota</taxon>
        <taxon>Syntrophobacteria</taxon>
        <taxon>Syntrophobacterales</taxon>
        <taxon>Syntrophobacteraceae</taxon>
        <taxon>Desulfacinum</taxon>
    </lineage>
</organism>
<sequence>MEEEPGHRERISGADLAGQVDALRARVERLHKELDLLKASHRRWVHPVESALWQRGLPLIAHGDHSQVFLPANAPEEHVETFYALMRRYSFRLFLRDLIHTPRADGVDHLTRYCAPRTVRRYLNILAELNMVRISRRGAYELLSPRVASFGPTLEWYVWQLFQREFLAPALFNVRLNRTRHGGDYDVIALVNHRLVYVEVKSSPPRGVEMPAVRSFLNRLQDLQPHVAIFLVDTELRMKDKIVSLFVEALGSKGDPQASWPVERLVRELFHIRHGIYLINSRKGIYSNIRTCLRDFFRCRLPAALGRDK</sequence>
<dbReference type="STRING" id="1121390.SAMN02746041_02110"/>
<dbReference type="AlphaFoldDB" id="A0A1W1XLK0"/>